<dbReference type="Pfam" id="PF13439">
    <property type="entry name" value="Glyco_transf_4"/>
    <property type="match status" value="1"/>
</dbReference>
<dbReference type="Gene3D" id="3.40.50.2000">
    <property type="entry name" value="Glycogen Phosphorylase B"/>
    <property type="match status" value="2"/>
</dbReference>
<dbReference type="RefSeq" id="WP_256622592.1">
    <property type="nucleotide sequence ID" value="NZ_JTEO01000004.1"/>
</dbReference>
<evidence type="ECO:0000313" key="5">
    <source>
        <dbReference type="Proteomes" id="UP001206983"/>
    </source>
</evidence>
<feature type="domain" description="Glycosyltransferase subfamily 4-like N-terminal" evidence="3">
    <location>
        <begin position="18"/>
        <end position="191"/>
    </location>
</feature>
<evidence type="ECO:0000259" key="3">
    <source>
        <dbReference type="Pfam" id="PF13439"/>
    </source>
</evidence>
<dbReference type="PANTHER" id="PTHR46401">
    <property type="entry name" value="GLYCOSYLTRANSFERASE WBBK-RELATED"/>
    <property type="match status" value="1"/>
</dbReference>
<evidence type="ECO:0000259" key="2">
    <source>
        <dbReference type="Pfam" id="PF00534"/>
    </source>
</evidence>
<dbReference type="InterPro" id="IPR028098">
    <property type="entry name" value="Glyco_trans_4-like_N"/>
</dbReference>
<reference evidence="4 5" key="1">
    <citation type="journal article" date="2011" name="Appl. Environ. Microbiol.">
        <title>Methanogenic archaea isolated from Taiwan's Chelungpu fault.</title>
        <authorList>
            <person name="Wu S.Y."/>
            <person name="Lai M.C."/>
        </authorList>
    </citation>
    <scope>NUCLEOTIDE SEQUENCE [LARGE SCALE GENOMIC DNA]</scope>
    <source>
        <strain evidence="4 5">St545Mb</strain>
    </source>
</reference>
<keyword evidence="1 4" id="KW-0808">Transferase</keyword>
<sequence length="386" mass="44162">MKYHKRVCIAGPSKRFTSGISYYTIKLANAMSDPYQVSAICFRQLLPTFLFPGKDHVGKNISSLEFNSKVTVFDGMDYNNPFTWLGAYKFLKQQKPDVVVLQWWTSSVAHMHILLKLFARLTCKPKIIIEFHEVVDPFEESVLPIRIYSKFTGKLLRKNLNAYIAHSESDKELVAQRYNIDPSSIYVVPHGLYDQYGSPLDNEKAKSQLSIEEDFVILSFGLIRKYKGVNHLIKAFEQLPDEILQNSRLLIVGEIWDDRREITDQIAASSFKDKITLIDEYIPDDKVALYFSAADVVVLPYLRASQSGIAHIAMVFGKPVVVSRVGGLQESMADYDGTFFVEPGNVREITTEIAKQFGSEEKYETPERTWDTTLKYYNEIIAKLFD</sequence>
<organism evidence="4 5">
    <name type="scientific">Methanolobus chelungpuianus</name>
    <dbReference type="NCBI Taxonomy" id="502115"/>
    <lineage>
        <taxon>Archaea</taxon>
        <taxon>Methanobacteriati</taxon>
        <taxon>Methanobacteriota</taxon>
        <taxon>Stenosarchaea group</taxon>
        <taxon>Methanomicrobia</taxon>
        <taxon>Methanosarcinales</taxon>
        <taxon>Methanosarcinaceae</taxon>
        <taxon>Methanolobus</taxon>
    </lineage>
</organism>
<gene>
    <name evidence="4" type="ORF">PV02_06550</name>
</gene>
<protein>
    <submittedName>
        <fullName evidence="4">Sugar transferase</fullName>
    </submittedName>
</protein>
<dbReference type="Pfam" id="PF00534">
    <property type="entry name" value="Glycos_transf_1"/>
    <property type="match status" value="1"/>
</dbReference>
<dbReference type="SUPFAM" id="SSF53756">
    <property type="entry name" value="UDP-Glycosyltransferase/glycogen phosphorylase"/>
    <property type="match status" value="1"/>
</dbReference>
<dbReference type="Proteomes" id="UP001206983">
    <property type="component" value="Unassembled WGS sequence"/>
</dbReference>
<feature type="domain" description="Glycosyl transferase family 1" evidence="2">
    <location>
        <begin position="203"/>
        <end position="364"/>
    </location>
</feature>
<dbReference type="AlphaFoldDB" id="A0AAE3HBH9"/>
<evidence type="ECO:0000313" key="4">
    <source>
        <dbReference type="EMBL" id="MCQ6962758.1"/>
    </source>
</evidence>
<keyword evidence="5" id="KW-1185">Reference proteome</keyword>
<comment type="caution">
    <text evidence="4">The sequence shown here is derived from an EMBL/GenBank/DDBJ whole genome shotgun (WGS) entry which is preliminary data.</text>
</comment>
<dbReference type="GO" id="GO:0016757">
    <property type="term" value="F:glycosyltransferase activity"/>
    <property type="evidence" value="ECO:0007669"/>
    <property type="project" value="InterPro"/>
</dbReference>
<proteinExistence type="predicted"/>
<dbReference type="EMBL" id="JTEO01000004">
    <property type="protein sequence ID" value="MCQ6962758.1"/>
    <property type="molecule type" value="Genomic_DNA"/>
</dbReference>
<name>A0AAE3HBH9_9EURY</name>
<dbReference type="InterPro" id="IPR001296">
    <property type="entry name" value="Glyco_trans_1"/>
</dbReference>
<accession>A0AAE3HBH9</accession>
<evidence type="ECO:0000256" key="1">
    <source>
        <dbReference type="ARBA" id="ARBA00022679"/>
    </source>
</evidence>
<dbReference type="PANTHER" id="PTHR46401:SF2">
    <property type="entry name" value="GLYCOSYLTRANSFERASE WBBK-RELATED"/>
    <property type="match status" value="1"/>
</dbReference>